<keyword evidence="3" id="KW-1185">Reference proteome</keyword>
<dbReference type="OrthoDB" id="1751139at2"/>
<name>A0A544QXA5_9FIRM</name>
<gene>
    <name evidence="2" type="ORF">EXD82_02625</name>
</gene>
<dbReference type="RefSeq" id="WP_142535362.1">
    <property type="nucleotide sequence ID" value="NZ_SGJB01000003.1"/>
</dbReference>
<accession>A0A544QXA5</accession>
<sequence length="131" mass="15550">MFEINVESKVDINEQYTESRNIVGKKDKYSNLCLKNLIRVVGDSYTKKDIIPLLLIERMDRDNRIRMTLDEMSREFDYPKTGLSTLFTKLKKKDFLKRVKNGEYMINPAISYRGSRMDREDLIEEYHSIGK</sequence>
<comment type="caution">
    <text evidence="2">The sequence shown here is derived from an EMBL/GenBank/DDBJ whole genome shotgun (WGS) entry which is preliminary data.</text>
</comment>
<proteinExistence type="predicted"/>
<dbReference type="Pfam" id="PF05732">
    <property type="entry name" value="RepL"/>
    <property type="match status" value="1"/>
</dbReference>
<evidence type="ECO:0000313" key="3">
    <source>
        <dbReference type="Proteomes" id="UP000317863"/>
    </source>
</evidence>
<dbReference type="Proteomes" id="UP000317863">
    <property type="component" value="Unassembled WGS sequence"/>
</dbReference>
<dbReference type="InterPro" id="IPR036390">
    <property type="entry name" value="WH_DNA-bd_sf"/>
</dbReference>
<dbReference type="GO" id="GO:0006260">
    <property type="term" value="P:DNA replication"/>
    <property type="evidence" value="ECO:0007669"/>
    <property type="project" value="InterPro"/>
</dbReference>
<dbReference type="GO" id="GO:0006276">
    <property type="term" value="P:plasmid maintenance"/>
    <property type="evidence" value="ECO:0007669"/>
    <property type="project" value="InterPro"/>
</dbReference>
<feature type="domain" description="Plasmid replication protein RepL" evidence="1">
    <location>
        <begin position="31"/>
        <end position="129"/>
    </location>
</feature>
<evidence type="ECO:0000313" key="2">
    <source>
        <dbReference type="EMBL" id="TQQ85310.1"/>
    </source>
</evidence>
<dbReference type="SUPFAM" id="SSF46785">
    <property type="entry name" value="Winged helix' DNA-binding domain"/>
    <property type="match status" value="1"/>
</dbReference>
<dbReference type="AlphaFoldDB" id="A0A544QXA5"/>
<dbReference type="InterPro" id="IPR008813">
    <property type="entry name" value="Plasmid_replication_RepL"/>
</dbReference>
<organism evidence="2 3">
    <name type="scientific">Peptacetobacter hominis</name>
    <dbReference type="NCBI Taxonomy" id="2743610"/>
    <lineage>
        <taxon>Bacteria</taxon>
        <taxon>Bacillati</taxon>
        <taxon>Bacillota</taxon>
        <taxon>Clostridia</taxon>
        <taxon>Peptostreptococcales</taxon>
        <taxon>Peptostreptococcaceae</taxon>
        <taxon>Peptacetobacter</taxon>
    </lineage>
</organism>
<reference evidence="2 3" key="1">
    <citation type="submission" date="2019-02" db="EMBL/GenBank/DDBJ databases">
        <title>Peptostreptococcaceae bacterium ZHW00191 nov., a new bacterium isolated from the human gut.</title>
        <authorList>
            <person name="Zhou H.-W."/>
            <person name="Chen X.-J."/>
        </authorList>
    </citation>
    <scope>NUCLEOTIDE SEQUENCE [LARGE SCALE GENOMIC DNA]</scope>
    <source>
        <strain evidence="2 3">ZHW00191</strain>
    </source>
</reference>
<evidence type="ECO:0000259" key="1">
    <source>
        <dbReference type="Pfam" id="PF05732"/>
    </source>
</evidence>
<protein>
    <submittedName>
        <fullName evidence="2">Plasmid replication protein</fullName>
    </submittedName>
</protein>
<dbReference type="EMBL" id="SGJB01000003">
    <property type="protein sequence ID" value="TQQ85310.1"/>
    <property type="molecule type" value="Genomic_DNA"/>
</dbReference>